<dbReference type="Proteomes" id="UP000746420">
    <property type="component" value="Unassembled WGS sequence"/>
</dbReference>
<organism evidence="1 2">
    <name type="scientific">Tenebrionicola larvae</name>
    <dbReference type="NCBI Taxonomy" id="2815733"/>
    <lineage>
        <taxon>Bacteria</taxon>
        <taxon>Pseudomonadati</taxon>
        <taxon>Pseudomonadota</taxon>
        <taxon>Gammaproteobacteria</taxon>
        <taxon>Enterobacterales</taxon>
        <taxon>Enterobacteriaceae</taxon>
        <taxon>Tenebrionibacter/Tenebrionicola group</taxon>
        <taxon>Tenebrionicola</taxon>
    </lineage>
</organism>
<reference evidence="1 2" key="1">
    <citation type="submission" date="2021-03" db="EMBL/GenBank/DDBJ databases">
        <title>Tenobrionicola molitorae gen. nov., sp. nov. and Tenobrionicola larvae sp. nov., isolated from larvae of the mealworm Tenobrio molitor L., a proposal to transfer Erwinia teleogrylli Liu et al. 2016 to a new genus Entomohabitans as Entomohabitans teleogrylli comb. nov.</title>
        <authorList>
            <person name="Lee S.D."/>
            <person name="Yang H.L."/>
            <person name="Kim I.S."/>
        </authorList>
    </citation>
    <scope>NUCLEOTIDE SEQUENCE [LARGE SCALE GENOMIC DNA]</scope>
    <source>
        <strain evidence="1 2">YMB-R21</strain>
    </source>
</reference>
<evidence type="ECO:0000313" key="1">
    <source>
        <dbReference type="EMBL" id="MBV5097678.1"/>
    </source>
</evidence>
<protein>
    <submittedName>
        <fullName evidence="1">Uncharacterized protein</fullName>
    </submittedName>
</protein>
<comment type="caution">
    <text evidence="1">The sequence shown here is derived from an EMBL/GenBank/DDBJ whole genome shotgun (WGS) entry which is preliminary data.</text>
</comment>
<dbReference type="RefSeq" id="WP_249939059.1">
    <property type="nucleotide sequence ID" value="NZ_JAGFEW010000105.1"/>
</dbReference>
<keyword evidence="2" id="KW-1185">Reference proteome</keyword>
<proteinExistence type="predicted"/>
<dbReference type="AlphaFoldDB" id="A0A949Q9Q4"/>
<evidence type="ECO:0000313" key="2">
    <source>
        <dbReference type="Proteomes" id="UP000746420"/>
    </source>
</evidence>
<name>A0A949Q9Q4_9ENTR</name>
<gene>
    <name evidence="1" type="ORF">JZ788_18780</name>
</gene>
<sequence>MVSYPDGTMAKIANGAGSSCAIEGKGIAVVGSQLVNGDEIISTPSRALTFTEREGVTMPADFLAAVKGE</sequence>
<accession>A0A949Q9Q4</accession>
<dbReference type="EMBL" id="JAGFEW010000105">
    <property type="protein sequence ID" value="MBV5097678.1"/>
    <property type="molecule type" value="Genomic_DNA"/>
</dbReference>